<dbReference type="PANTHER" id="PTHR11771">
    <property type="entry name" value="LIPOXYGENASE"/>
    <property type="match status" value="1"/>
</dbReference>
<dbReference type="PROSITE" id="PS51393">
    <property type="entry name" value="LIPOXYGENASE_3"/>
    <property type="match status" value="1"/>
</dbReference>
<dbReference type="OrthoDB" id="407298at2759"/>
<dbReference type="GO" id="GO:0043651">
    <property type="term" value="P:linoleic acid metabolic process"/>
    <property type="evidence" value="ECO:0007669"/>
    <property type="project" value="UniProtKB-ARBA"/>
</dbReference>
<evidence type="ECO:0000313" key="8">
    <source>
        <dbReference type="Proteomes" id="UP000481861"/>
    </source>
</evidence>
<protein>
    <recommendedName>
        <fullName evidence="1">Manganese lipoxygenase</fullName>
    </recommendedName>
</protein>
<keyword evidence="5" id="KW-0732">Signal</keyword>
<evidence type="ECO:0000256" key="5">
    <source>
        <dbReference type="SAM" id="SignalP"/>
    </source>
</evidence>
<evidence type="ECO:0000256" key="2">
    <source>
        <dbReference type="ARBA" id="ARBA00022723"/>
    </source>
</evidence>
<dbReference type="GO" id="GO:0046872">
    <property type="term" value="F:metal ion binding"/>
    <property type="evidence" value="ECO:0007669"/>
    <property type="project" value="UniProtKB-KW"/>
</dbReference>
<dbReference type="GO" id="GO:0034440">
    <property type="term" value="P:lipid oxidation"/>
    <property type="evidence" value="ECO:0007669"/>
    <property type="project" value="InterPro"/>
</dbReference>
<dbReference type="Gene3D" id="1.20.245.10">
    <property type="entry name" value="Lipoxygenase-1, Domain 5"/>
    <property type="match status" value="1"/>
</dbReference>
<proteinExistence type="predicted"/>
<dbReference type="Proteomes" id="UP000481861">
    <property type="component" value="Unassembled WGS sequence"/>
</dbReference>
<evidence type="ECO:0000259" key="6">
    <source>
        <dbReference type="PROSITE" id="PS51393"/>
    </source>
</evidence>
<feature type="domain" description="Lipoxygenase" evidence="6">
    <location>
        <begin position="30"/>
        <end position="610"/>
    </location>
</feature>
<dbReference type="Pfam" id="PF00305">
    <property type="entry name" value="Lipoxygenase"/>
    <property type="match status" value="1"/>
</dbReference>
<evidence type="ECO:0000256" key="1">
    <source>
        <dbReference type="ARBA" id="ARBA00021175"/>
    </source>
</evidence>
<evidence type="ECO:0000256" key="4">
    <source>
        <dbReference type="ARBA" id="ARBA00023002"/>
    </source>
</evidence>
<keyword evidence="2" id="KW-0479">Metal-binding</keyword>
<feature type="chain" id="PRO_5028846636" description="Manganese lipoxygenase" evidence="5">
    <location>
        <begin position="19"/>
        <end position="610"/>
    </location>
</feature>
<dbReference type="AlphaFoldDB" id="A0A7C8MTX9"/>
<dbReference type="InterPro" id="IPR013819">
    <property type="entry name" value="LipOase_C"/>
</dbReference>
<keyword evidence="3" id="KW-0223">Dioxygenase</keyword>
<dbReference type="EMBL" id="JAADJZ010000005">
    <property type="protein sequence ID" value="KAF2874845.1"/>
    <property type="molecule type" value="Genomic_DNA"/>
</dbReference>
<dbReference type="SUPFAM" id="SSF48484">
    <property type="entry name" value="Lipoxigenase"/>
    <property type="match status" value="1"/>
</dbReference>
<comment type="caution">
    <text evidence="7">The sequence shown here is derived from an EMBL/GenBank/DDBJ whole genome shotgun (WGS) entry which is preliminary data.</text>
</comment>
<dbReference type="GO" id="GO:0050584">
    <property type="term" value="F:linoleate 11-lipoxygenase activity"/>
    <property type="evidence" value="ECO:0007669"/>
    <property type="project" value="UniProtKB-ARBA"/>
</dbReference>
<dbReference type="InterPro" id="IPR036226">
    <property type="entry name" value="LipOase_C_sf"/>
</dbReference>
<sequence>MRSNFLSVLLSGLVLAEAAPQFLVPRSSGSLLPRQAVPASISNKESYSESRALAVSTRKEGFQYGPSLVGEAAFFPNGTLGDARAKADWDLWNIDRLQIEAGIKADIGAVKAAIGARNGTFRTLQDFHDVLYTHQWNKSVPASQAPGILTNYTQDLLFSMERLTQNPYPLELVKPTDPVPFDVDAGIVKKLTTTTLEALKASGSLFVVDHQYQAKYTRVHDKFGAYCTALFYIHPVSEAFLPLAIITNVGSNLVYTPEDTKTDWLLAKMMFNVNDFFQAQMFHLVATHDVGEAVHEAAMRTLSEEHPVMILLERFMFQAYSARPVGEKLCFNPGGHWDENFLISEKGCRDYVTEFWPTAGRYQANYLLTDLKTRGLISDTDIMAPKTPFKSFPFLTDTLEIRNNFHTFFAEFVSSYYDCEEAIAADIELQNWFGEATVGAKVHDFPQCGTGSNKPCTRAVLVDVLTHFAFINGVAHHSLNSGDPVRAKGTLPFHLNGMYADVPKAKGVTDLMPFLPSATQSLAYTSFMVTFNRPFYEAQNRTLAHAFNDQDMLARLNDRTKKAAEGFYTRMMGVSKRIRAKSFDKDGLSEGMPFVWQAVDPAKVPFFFAV</sequence>
<name>A0A7C8MTX9_9PLEO</name>
<organism evidence="7 8">
    <name type="scientific">Massariosphaeria phaeospora</name>
    <dbReference type="NCBI Taxonomy" id="100035"/>
    <lineage>
        <taxon>Eukaryota</taxon>
        <taxon>Fungi</taxon>
        <taxon>Dikarya</taxon>
        <taxon>Ascomycota</taxon>
        <taxon>Pezizomycotina</taxon>
        <taxon>Dothideomycetes</taxon>
        <taxon>Pleosporomycetidae</taxon>
        <taxon>Pleosporales</taxon>
        <taxon>Pleosporales incertae sedis</taxon>
        <taxon>Massariosphaeria</taxon>
    </lineage>
</organism>
<dbReference type="InterPro" id="IPR000907">
    <property type="entry name" value="LipOase"/>
</dbReference>
<feature type="signal peptide" evidence="5">
    <location>
        <begin position="1"/>
        <end position="18"/>
    </location>
</feature>
<keyword evidence="4" id="KW-0560">Oxidoreductase</keyword>
<reference evidence="7 8" key="1">
    <citation type="submission" date="2020-01" db="EMBL/GenBank/DDBJ databases">
        <authorList>
            <consortium name="DOE Joint Genome Institute"/>
            <person name="Haridas S."/>
            <person name="Albert R."/>
            <person name="Binder M."/>
            <person name="Bloem J."/>
            <person name="Labutti K."/>
            <person name="Salamov A."/>
            <person name="Andreopoulos B."/>
            <person name="Baker S.E."/>
            <person name="Barry K."/>
            <person name="Bills G."/>
            <person name="Bluhm B.H."/>
            <person name="Cannon C."/>
            <person name="Castanera R."/>
            <person name="Culley D.E."/>
            <person name="Daum C."/>
            <person name="Ezra D."/>
            <person name="Gonzalez J.B."/>
            <person name="Henrissat B."/>
            <person name="Kuo A."/>
            <person name="Liang C."/>
            <person name="Lipzen A."/>
            <person name="Lutzoni F."/>
            <person name="Magnuson J."/>
            <person name="Mondo S."/>
            <person name="Nolan M."/>
            <person name="Ohm R."/>
            <person name="Pangilinan J."/>
            <person name="Park H.-J.H."/>
            <person name="Ramirez L."/>
            <person name="Alfaro M."/>
            <person name="Sun H."/>
            <person name="Tritt A."/>
            <person name="Yoshinaga Y."/>
            <person name="Zwiers L.-H.L."/>
            <person name="Turgeon B.G."/>
            <person name="Goodwin S.B."/>
            <person name="Spatafora J.W."/>
            <person name="Crous P.W."/>
            <person name="Grigoriev I.V."/>
        </authorList>
    </citation>
    <scope>NUCLEOTIDE SEQUENCE [LARGE SCALE GENOMIC DNA]</scope>
    <source>
        <strain evidence="7 8">CBS 611.86</strain>
    </source>
</reference>
<keyword evidence="8" id="KW-1185">Reference proteome</keyword>
<evidence type="ECO:0000313" key="7">
    <source>
        <dbReference type="EMBL" id="KAF2874845.1"/>
    </source>
</evidence>
<gene>
    <name evidence="7" type="ORF">BDV95DRAFT_486121</name>
</gene>
<dbReference type="Gene3D" id="3.10.450.60">
    <property type="match status" value="1"/>
</dbReference>
<evidence type="ECO:0000256" key="3">
    <source>
        <dbReference type="ARBA" id="ARBA00022964"/>
    </source>
</evidence>
<accession>A0A7C8MTX9</accession>